<dbReference type="GO" id="GO:0006777">
    <property type="term" value="P:Mo-molybdopterin cofactor biosynthetic process"/>
    <property type="evidence" value="ECO:0007669"/>
    <property type="project" value="UniProtKB-UniRule"/>
</dbReference>
<evidence type="ECO:0000256" key="1">
    <source>
        <dbReference type="ARBA" id="ARBA00002901"/>
    </source>
</evidence>
<evidence type="ECO:0000256" key="2">
    <source>
        <dbReference type="ARBA" id="ARBA00005046"/>
    </source>
</evidence>
<gene>
    <name evidence="9" type="primary">moeA_2</name>
    <name evidence="9" type="ORF">JAN5088_01753</name>
</gene>
<protein>
    <recommendedName>
        <fullName evidence="6">Molybdopterin molybdenumtransferase</fullName>
        <ecNumber evidence="6">2.10.1.1</ecNumber>
    </recommendedName>
</protein>
<dbReference type="GO" id="GO:0061599">
    <property type="term" value="F:molybdopterin molybdotransferase activity"/>
    <property type="evidence" value="ECO:0007669"/>
    <property type="project" value="UniProtKB-UniRule"/>
</dbReference>
<evidence type="ECO:0000259" key="8">
    <source>
        <dbReference type="SMART" id="SM00852"/>
    </source>
</evidence>
<comment type="similarity">
    <text evidence="3 6">Belongs to the MoeA family.</text>
</comment>
<dbReference type="RefSeq" id="WP_055682434.1">
    <property type="nucleotide sequence ID" value="NZ_CXPG01000017.1"/>
</dbReference>
<comment type="cofactor">
    <cofactor evidence="6">
        <name>Mg(2+)</name>
        <dbReference type="ChEBI" id="CHEBI:18420"/>
    </cofactor>
</comment>
<dbReference type="InterPro" id="IPR036688">
    <property type="entry name" value="MoeA_C_domain_IV_sf"/>
</dbReference>
<evidence type="ECO:0000256" key="5">
    <source>
        <dbReference type="ARBA" id="ARBA00047317"/>
    </source>
</evidence>
<dbReference type="InterPro" id="IPR005110">
    <property type="entry name" value="MoeA_linker/N"/>
</dbReference>
<keyword evidence="6 9" id="KW-0808">Transferase</keyword>
<dbReference type="InterPro" id="IPR038987">
    <property type="entry name" value="MoeA-like"/>
</dbReference>
<dbReference type="Pfam" id="PF03453">
    <property type="entry name" value="MoeA_N"/>
    <property type="match status" value="1"/>
</dbReference>
<dbReference type="CDD" id="cd00887">
    <property type="entry name" value="MoeA"/>
    <property type="match status" value="1"/>
</dbReference>
<dbReference type="SMART" id="SM00852">
    <property type="entry name" value="MoCF_biosynth"/>
    <property type="match status" value="1"/>
</dbReference>
<dbReference type="STRING" id="282197.SAMN04488517_10776"/>
<keyword evidence="10" id="KW-1185">Reference proteome</keyword>
<dbReference type="Proteomes" id="UP000048908">
    <property type="component" value="Unassembled WGS sequence"/>
</dbReference>
<name>A0A0M6XQ00_9RHOB</name>
<dbReference type="GO" id="GO:0005829">
    <property type="term" value="C:cytosol"/>
    <property type="evidence" value="ECO:0007669"/>
    <property type="project" value="TreeGrafter"/>
</dbReference>
<accession>A0A0M6XQ00</accession>
<comment type="pathway">
    <text evidence="2 6">Cofactor biosynthesis; molybdopterin biosynthesis.</text>
</comment>
<feature type="domain" description="MoaB/Mog" evidence="8">
    <location>
        <begin position="173"/>
        <end position="310"/>
    </location>
</feature>
<evidence type="ECO:0000256" key="4">
    <source>
        <dbReference type="ARBA" id="ARBA00023150"/>
    </source>
</evidence>
<feature type="region of interest" description="Disordered" evidence="7">
    <location>
        <begin position="371"/>
        <end position="391"/>
    </location>
</feature>
<dbReference type="Gene3D" id="2.40.340.10">
    <property type="entry name" value="MoeA, C-terminal, domain IV"/>
    <property type="match status" value="1"/>
</dbReference>
<dbReference type="InterPro" id="IPR036135">
    <property type="entry name" value="MoeA_linker/N_sf"/>
</dbReference>
<dbReference type="PANTHER" id="PTHR10192">
    <property type="entry name" value="MOLYBDOPTERIN BIOSYNTHESIS PROTEIN"/>
    <property type="match status" value="1"/>
</dbReference>
<organism evidence="9 10">
    <name type="scientific">Jannaschia rubra</name>
    <dbReference type="NCBI Taxonomy" id="282197"/>
    <lineage>
        <taxon>Bacteria</taxon>
        <taxon>Pseudomonadati</taxon>
        <taxon>Pseudomonadota</taxon>
        <taxon>Alphaproteobacteria</taxon>
        <taxon>Rhodobacterales</taxon>
        <taxon>Roseobacteraceae</taxon>
        <taxon>Jannaschia</taxon>
    </lineage>
</organism>
<proteinExistence type="inferred from homology"/>
<dbReference type="Pfam" id="PF00994">
    <property type="entry name" value="MoCF_biosynth"/>
    <property type="match status" value="1"/>
</dbReference>
<dbReference type="UniPathway" id="UPA00344"/>
<comment type="catalytic activity">
    <reaction evidence="5">
        <text>adenylyl-molybdopterin + molybdate = Mo-molybdopterin + AMP + H(+)</text>
        <dbReference type="Rhea" id="RHEA:35047"/>
        <dbReference type="ChEBI" id="CHEBI:15378"/>
        <dbReference type="ChEBI" id="CHEBI:36264"/>
        <dbReference type="ChEBI" id="CHEBI:62727"/>
        <dbReference type="ChEBI" id="CHEBI:71302"/>
        <dbReference type="ChEBI" id="CHEBI:456215"/>
        <dbReference type="EC" id="2.10.1.1"/>
    </reaction>
</comment>
<keyword evidence="6" id="KW-0500">Molybdenum</keyword>
<dbReference type="InterPro" id="IPR036425">
    <property type="entry name" value="MoaB/Mog-like_dom_sf"/>
</dbReference>
<evidence type="ECO:0000313" key="9">
    <source>
        <dbReference type="EMBL" id="CTQ32978.1"/>
    </source>
</evidence>
<dbReference type="SUPFAM" id="SSF63867">
    <property type="entry name" value="MoeA C-terminal domain-like"/>
    <property type="match status" value="1"/>
</dbReference>
<dbReference type="Gene3D" id="3.90.105.10">
    <property type="entry name" value="Molybdopterin biosynthesis moea protein, domain 2"/>
    <property type="match status" value="1"/>
</dbReference>
<evidence type="ECO:0000256" key="7">
    <source>
        <dbReference type="SAM" id="MobiDB-lite"/>
    </source>
</evidence>
<dbReference type="Gene3D" id="3.40.980.10">
    <property type="entry name" value="MoaB/Mog-like domain"/>
    <property type="match status" value="1"/>
</dbReference>
<dbReference type="InterPro" id="IPR005111">
    <property type="entry name" value="MoeA_C_domain_IV"/>
</dbReference>
<dbReference type="SUPFAM" id="SSF53218">
    <property type="entry name" value="Molybdenum cofactor biosynthesis proteins"/>
    <property type="match status" value="1"/>
</dbReference>
<dbReference type="PANTHER" id="PTHR10192:SF5">
    <property type="entry name" value="GEPHYRIN"/>
    <property type="match status" value="1"/>
</dbReference>
<dbReference type="EMBL" id="CXPG01000017">
    <property type="protein sequence ID" value="CTQ32978.1"/>
    <property type="molecule type" value="Genomic_DNA"/>
</dbReference>
<comment type="function">
    <text evidence="1 6">Catalyzes the insertion of molybdate into adenylated molybdopterin with the concomitant release of AMP.</text>
</comment>
<dbReference type="Gene3D" id="2.170.190.11">
    <property type="entry name" value="Molybdopterin biosynthesis moea protein, domain 3"/>
    <property type="match status" value="1"/>
</dbReference>
<keyword evidence="6" id="KW-0460">Magnesium</keyword>
<evidence type="ECO:0000256" key="6">
    <source>
        <dbReference type="RuleBase" id="RU365090"/>
    </source>
</evidence>
<dbReference type="GO" id="GO:0046872">
    <property type="term" value="F:metal ion binding"/>
    <property type="evidence" value="ECO:0007669"/>
    <property type="project" value="UniProtKB-UniRule"/>
</dbReference>
<evidence type="ECO:0000313" key="10">
    <source>
        <dbReference type="Proteomes" id="UP000048908"/>
    </source>
</evidence>
<evidence type="ECO:0000256" key="3">
    <source>
        <dbReference type="ARBA" id="ARBA00010763"/>
    </source>
</evidence>
<dbReference type="InterPro" id="IPR001453">
    <property type="entry name" value="MoaB/Mog_dom"/>
</dbReference>
<dbReference type="AlphaFoldDB" id="A0A0M6XQ00"/>
<dbReference type="OrthoDB" id="9804758at2"/>
<dbReference type="Pfam" id="PF03454">
    <property type="entry name" value="MoeA_C"/>
    <property type="match status" value="1"/>
</dbReference>
<reference evidence="9 10" key="1">
    <citation type="submission" date="2015-07" db="EMBL/GenBank/DDBJ databases">
        <authorList>
            <person name="Noorani M."/>
        </authorList>
    </citation>
    <scope>NUCLEOTIDE SEQUENCE [LARGE SCALE GENOMIC DNA]</scope>
    <source>
        <strain evidence="9 10">CECT 5088</strain>
    </source>
</reference>
<feature type="compositionally biased region" description="Low complexity" evidence="7">
    <location>
        <begin position="381"/>
        <end position="391"/>
    </location>
</feature>
<dbReference type="SUPFAM" id="SSF63882">
    <property type="entry name" value="MoeA N-terminal region -like"/>
    <property type="match status" value="1"/>
</dbReference>
<sequence>MISVEEASAALLALVSRLPVERVPLRAARGRVLSGPVRARHAQPSFAASAMDGYAIAVADPVPGQRFRIKGESAAGHPFTGRCDGDGAIRIFTGAPVPEGAVRVIIQEDVTRDGDVIVLTDTVGSGTHIRPEGGDFDAGATHDPQRPLGSRDIALLAAMGHGKLSVIRRPEVAIIMTGDELRPPGTLLATGQIAASNGYGLAAMLEDAGAQVRLLPIAADTPESLGQALDLAAGADLVLTIGGASVGDHDLVAATAGAAGLELSFHKVAMRPGKPLLAGKLKGSTLVGLPGNPVSSMVCGLIFILPLLRSMLGLPPGVPRRVVPLAVGIGPNGPREHYMRATLRDGRAQPHARQDSSLLSILADADVLLVRPPRDPERGPGDPVDVIDLPR</sequence>
<keyword evidence="4 6" id="KW-0501">Molybdenum cofactor biosynthesis</keyword>
<keyword evidence="6" id="KW-0479">Metal-binding</keyword>
<dbReference type="EC" id="2.10.1.1" evidence="6"/>